<dbReference type="InterPro" id="IPR036458">
    <property type="entry name" value="Na:dicarbo_symporter_sf"/>
</dbReference>
<reference evidence="9 10" key="1">
    <citation type="submission" date="2020-07" db="EMBL/GenBank/DDBJ databases">
        <title>Sequencing the genomes of 1000 actinobacteria strains.</title>
        <authorList>
            <person name="Klenk H.-P."/>
        </authorList>
    </citation>
    <scope>NUCLEOTIDE SEQUENCE [LARGE SCALE GENOMIC DNA]</scope>
    <source>
        <strain evidence="9 10">DSM 44065</strain>
    </source>
</reference>
<feature type="transmembrane region" description="Helical" evidence="8">
    <location>
        <begin position="159"/>
        <end position="177"/>
    </location>
</feature>
<dbReference type="GO" id="GO:0015141">
    <property type="term" value="F:succinate transmembrane transporter activity"/>
    <property type="evidence" value="ECO:0007669"/>
    <property type="project" value="TreeGrafter"/>
</dbReference>
<evidence type="ECO:0000256" key="6">
    <source>
        <dbReference type="ARBA" id="ARBA00022989"/>
    </source>
</evidence>
<evidence type="ECO:0000256" key="3">
    <source>
        <dbReference type="ARBA" id="ARBA00022475"/>
    </source>
</evidence>
<evidence type="ECO:0000256" key="7">
    <source>
        <dbReference type="ARBA" id="ARBA00023136"/>
    </source>
</evidence>
<name>A0A853AJC9_9PSEU</name>
<evidence type="ECO:0000313" key="9">
    <source>
        <dbReference type="EMBL" id="NYI83876.1"/>
    </source>
</evidence>
<dbReference type="NCBIfam" id="NF002461">
    <property type="entry name" value="PRK01663.1"/>
    <property type="match status" value="1"/>
</dbReference>
<dbReference type="AlphaFoldDB" id="A0A853AJC9"/>
<dbReference type="Pfam" id="PF00375">
    <property type="entry name" value="SDF"/>
    <property type="match status" value="1"/>
</dbReference>
<keyword evidence="10" id="KW-1185">Reference proteome</keyword>
<dbReference type="FunFam" id="1.10.3860.10:FF:000001">
    <property type="entry name" value="C4-dicarboxylate transport protein"/>
    <property type="match status" value="1"/>
</dbReference>
<keyword evidence="3" id="KW-1003">Cell membrane</keyword>
<dbReference type="Proteomes" id="UP000587002">
    <property type="component" value="Unassembled WGS sequence"/>
</dbReference>
<dbReference type="GO" id="GO:0015138">
    <property type="term" value="F:fumarate transmembrane transporter activity"/>
    <property type="evidence" value="ECO:0007669"/>
    <property type="project" value="TreeGrafter"/>
</dbReference>
<dbReference type="PRINTS" id="PR00173">
    <property type="entry name" value="EDTRNSPORT"/>
</dbReference>
<accession>A0A853AJC9</accession>
<comment type="caution">
    <text evidence="9">The sequence shown here is derived from an EMBL/GenBank/DDBJ whole genome shotgun (WGS) entry which is preliminary data.</text>
</comment>
<dbReference type="GO" id="GO:0005886">
    <property type="term" value="C:plasma membrane"/>
    <property type="evidence" value="ECO:0007669"/>
    <property type="project" value="UniProtKB-SubCell"/>
</dbReference>
<evidence type="ECO:0000256" key="2">
    <source>
        <dbReference type="ARBA" id="ARBA00022448"/>
    </source>
</evidence>
<gene>
    <name evidence="9" type="ORF">HNR68_002506</name>
</gene>
<evidence type="ECO:0000256" key="4">
    <source>
        <dbReference type="ARBA" id="ARBA00022692"/>
    </source>
</evidence>
<organism evidence="9 10">
    <name type="scientific">Saccharopolyspora hordei</name>
    <dbReference type="NCBI Taxonomy" id="1838"/>
    <lineage>
        <taxon>Bacteria</taxon>
        <taxon>Bacillati</taxon>
        <taxon>Actinomycetota</taxon>
        <taxon>Actinomycetes</taxon>
        <taxon>Pseudonocardiales</taxon>
        <taxon>Pseudonocardiaceae</taxon>
        <taxon>Saccharopolyspora</taxon>
    </lineage>
</organism>
<dbReference type="RefSeq" id="WP_179720649.1">
    <property type="nucleotide sequence ID" value="NZ_BAABFH010000001.1"/>
</dbReference>
<feature type="transmembrane region" description="Helical" evidence="8">
    <location>
        <begin position="230"/>
        <end position="254"/>
    </location>
</feature>
<keyword evidence="5" id="KW-0769">Symport</keyword>
<comment type="subcellular location">
    <subcellularLocation>
        <location evidence="1">Cell membrane</location>
        <topology evidence="1">Multi-pass membrane protein</topology>
    </subcellularLocation>
</comment>
<proteinExistence type="predicted"/>
<dbReference type="SUPFAM" id="SSF118215">
    <property type="entry name" value="Proton glutamate symport protein"/>
    <property type="match status" value="1"/>
</dbReference>
<dbReference type="PANTHER" id="PTHR42865">
    <property type="entry name" value="PROTON/GLUTAMATE-ASPARTATE SYMPORTER"/>
    <property type="match status" value="1"/>
</dbReference>
<dbReference type="PANTHER" id="PTHR42865:SF1">
    <property type="entry name" value="AEROBIC C4-DICARBOXYLATE TRANSPORT PROTEIN"/>
    <property type="match status" value="1"/>
</dbReference>
<feature type="transmembrane region" description="Helical" evidence="8">
    <location>
        <begin position="53"/>
        <end position="74"/>
    </location>
</feature>
<feature type="transmembrane region" description="Helical" evidence="8">
    <location>
        <begin position="86"/>
        <end position="108"/>
    </location>
</feature>
<dbReference type="InterPro" id="IPR001991">
    <property type="entry name" value="Na-dicarboxylate_symporter"/>
</dbReference>
<keyword evidence="7 8" id="KW-0472">Membrane</keyword>
<evidence type="ECO:0000256" key="8">
    <source>
        <dbReference type="SAM" id="Phobius"/>
    </source>
</evidence>
<dbReference type="GO" id="GO:0070778">
    <property type="term" value="P:L-aspartate transmembrane transport"/>
    <property type="evidence" value="ECO:0007669"/>
    <property type="project" value="TreeGrafter"/>
</dbReference>
<feature type="transmembrane region" description="Helical" evidence="8">
    <location>
        <begin position="360"/>
        <end position="383"/>
    </location>
</feature>
<evidence type="ECO:0000313" key="10">
    <source>
        <dbReference type="Proteomes" id="UP000587002"/>
    </source>
</evidence>
<evidence type="ECO:0000256" key="1">
    <source>
        <dbReference type="ARBA" id="ARBA00004651"/>
    </source>
</evidence>
<keyword evidence="2" id="KW-0813">Transport</keyword>
<sequence length="439" mass="45689">MGAAARTTGRTKRVLSSLFVQVLVAAALGIAVGHVWPDVGAALKPIGDGFIRLIKMAIAPLVFCVVVVGICKAGDMRSVGRIGLKALVYFEVVTTAALVLGLVAGNLLQPGAGLDVDPATLDTTGVEEKTHGEQVPGPAEFVLHMIPESAVAAFAENELLQVLLFAVLFAAGLLHVGTTRAPQVFAFVEQTGEVIFTVVGYVMRLAPLAVFGSMAYLIGEYGLASLATYAKLIAACYGAALLFCVLLGVLLRAFTGLSLLRFLRYTRAEFALAVGTASSEAVMPRMMEKLERAGCRKEAVGLVVPTGYSFNLDGASLYLSLATLFMAQAVGVELDLGQQVTVVLVLVLTSKGMAGVPGSAFIALSATASAVGVIPVAAVALMLGADRFMDTMRVVTNLLGNCVATFVVSKWDGALDQDRARAVLAAPEEDVPASEAAPR</sequence>
<dbReference type="GO" id="GO:0015366">
    <property type="term" value="F:malate:proton symporter activity"/>
    <property type="evidence" value="ECO:0007669"/>
    <property type="project" value="TreeGrafter"/>
</dbReference>
<dbReference type="EMBL" id="JACCFJ010000001">
    <property type="protein sequence ID" value="NYI83876.1"/>
    <property type="molecule type" value="Genomic_DNA"/>
</dbReference>
<protein>
    <submittedName>
        <fullName evidence="9">Aerobic C4-dicarboxylate transport protein</fullName>
    </submittedName>
</protein>
<evidence type="ECO:0000256" key="5">
    <source>
        <dbReference type="ARBA" id="ARBA00022847"/>
    </source>
</evidence>
<keyword evidence="6 8" id="KW-1133">Transmembrane helix</keyword>
<feature type="transmembrane region" description="Helical" evidence="8">
    <location>
        <begin position="198"/>
        <end position="218"/>
    </location>
</feature>
<keyword evidence="4 8" id="KW-0812">Transmembrane</keyword>
<dbReference type="Gene3D" id="1.10.3860.10">
    <property type="entry name" value="Sodium:dicarboxylate symporter"/>
    <property type="match status" value="1"/>
</dbReference>